<dbReference type="EMBL" id="JAKILB010000016">
    <property type="protein sequence ID" value="MCL1140637.1"/>
    <property type="molecule type" value="Genomic_DNA"/>
</dbReference>
<keyword evidence="3" id="KW-1185">Reference proteome</keyword>
<feature type="transmembrane region" description="Helical" evidence="1">
    <location>
        <begin position="37"/>
        <end position="56"/>
    </location>
</feature>
<evidence type="ECO:0000256" key="1">
    <source>
        <dbReference type="SAM" id="Phobius"/>
    </source>
</evidence>
<protein>
    <submittedName>
        <fullName evidence="2">DUF2970 domain-containing protein</fullName>
    </submittedName>
</protein>
<name>A0A9X1ZGL8_9GAMM</name>
<keyword evidence="1" id="KW-1133">Transmembrane helix</keyword>
<organism evidence="2 3">
    <name type="scientific">Shewanella pneumatophori</name>
    <dbReference type="NCBI Taxonomy" id="314092"/>
    <lineage>
        <taxon>Bacteria</taxon>
        <taxon>Pseudomonadati</taxon>
        <taxon>Pseudomonadota</taxon>
        <taxon>Gammaproteobacteria</taxon>
        <taxon>Alteromonadales</taxon>
        <taxon>Shewanellaceae</taxon>
        <taxon>Shewanella</taxon>
    </lineage>
</organism>
<reference evidence="2" key="1">
    <citation type="submission" date="2022-01" db="EMBL/GenBank/DDBJ databases">
        <title>Whole genome-based taxonomy of the Shewanellaceae.</title>
        <authorList>
            <person name="Martin-Rodriguez A.J."/>
        </authorList>
    </citation>
    <scope>NUCLEOTIDE SEQUENCE</scope>
    <source>
        <strain evidence="2">KCTC 23973</strain>
    </source>
</reference>
<keyword evidence="1" id="KW-0472">Membrane</keyword>
<accession>A0A9X1ZGL8</accession>
<keyword evidence="1" id="KW-0812">Transmembrane</keyword>
<dbReference type="Proteomes" id="UP001139293">
    <property type="component" value="Unassembled WGS sequence"/>
</dbReference>
<gene>
    <name evidence="2" type="ORF">L2740_19045</name>
</gene>
<sequence>MLRHLWQVLSSTVAAFFGVQTDKNRLRDFQTSSPIPFIVMGVIVAMVFVAGLLLIVNQVLA</sequence>
<proteinExistence type="predicted"/>
<comment type="caution">
    <text evidence="2">The sequence shown here is derived from an EMBL/GenBank/DDBJ whole genome shotgun (WGS) entry which is preliminary data.</text>
</comment>
<dbReference type="InterPro" id="IPR021344">
    <property type="entry name" value="DUF2970"/>
</dbReference>
<evidence type="ECO:0000313" key="2">
    <source>
        <dbReference type="EMBL" id="MCL1140637.1"/>
    </source>
</evidence>
<evidence type="ECO:0000313" key="3">
    <source>
        <dbReference type="Proteomes" id="UP001139293"/>
    </source>
</evidence>
<dbReference type="Pfam" id="PF11174">
    <property type="entry name" value="DUF2970"/>
    <property type="match status" value="1"/>
</dbReference>
<dbReference type="AlphaFoldDB" id="A0A9X1ZGL8"/>
<dbReference type="RefSeq" id="WP_248951627.1">
    <property type="nucleotide sequence ID" value="NZ_JAKILB010000016.1"/>
</dbReference>